<evidence type="ECO:0000256" key="1">
    <source>
        <dbReference type="ARBA" id="ARBA00022884"/>
    </source>
</evidence>
<evidence type="ECO:0000259" key="4">
    <source>
        <dbReference type="PROSITE" id="PS50102"/>
    </source>
</evidence>
<accession>A0AAQ3M158</accession>
<feature type="region of interest" description="Disordered" evidence="3">
    <location>
        <begin position="169"/>
        <end position="542"/>
    </location>
</feature>
<dbReference type="SUPFAM" id="SSF54928">
    <property type="entry name" value="RNA-binding domain, RBD"/>
    <property type="match status" value="1"/>
</dbReference>
<feature type="compositionally biased region" description="Basic and acidic residues" evidence="3">
    <location>
        <begin position="380"/>
        <end position="428"/>
    </location>
</feature>
<dbReference type="PANTHER" id="PTHR23236">
    <property type="entry name" value="EUKARYOTIC TRANSLATION INITIATION FACTOR 4B/4H"/>
    <property type="match status" value="1"/>
</dbReference>
<feature type="compositionally biased region" description="Basic and acidic residues" evidence="3">
    <location>
        <begin position="42"/>
        <end position="53"/>
    </location>
</feature>
<feature type="compositionally biased region" description="Polar residues" evidence="3">
    <location>
        <begin position="194"/>
        <end position="210"/>
    </location>
</feature>
<evidence type="ECO:0000313" key="6">
    <source>
        <dbReference type="Proteomes" id="UP001303373"/>
    </source>
</evidence>
<dbReference type="InterPro" id="IPR000504">
    <property type="entry name" value="RRM_dom"/>
</dbReference>
<feature type="compositionally biased region" description="Basic and acidic residues" evidence="3">
    <location>
        <begin position="170"/>
        <end position="186"/>
    </location>
</feature>
<reference evidence="5 6" key="1">
    <citation type="submission" date="2023-11" db="EMBL/GenBank/DDBJ databases">
        <title>An acidophilic fungus is an integral part of prey digestion in a carnivorous sundew plant.</title>
        <authorList>
            <person name="Tsai I.J."/>
        </authorList>
    </citation>
    <scope>NUCLEOTIDE SEQUENCE [LARGE SCALE GENOMIC DNA]</scope>
    <source>
        <strain evidence="5">169a</strain>
    </source>
</reference>
<dbReference type="PROSITE" id="PS50102">
    <property type="entry name" value="RRM"/>
    <property type="match status" value="1"/>
</dbReference>
<gene>
    <name evidence="5" type="ORF">R9X50_00252200</name>
</gene>
<feature type="compositionally biased region" description="Basic and acidic residues" evidence="3">
    <location>
        <begin position="216"/>
        <end position="241"/>
    </location>
</feature>
<keyword evidence="6" id="KW-1185">Reference proteome</keyword>
<dbReference type="EMBL" id="CP138582">
    <property type="protein sequence ID" value="WPG99703.1"/>
    <property type="molecule type" value="Genomic_DNA"/>
</dbReference>
<dbReference type="Pfam" id="PF00076">
    <property type="entry name" value="RRM_1"/>
    <property type="match status" value="1"/>
</dbReference>
<name>A0AAQ3M158_9PEZI</name>
<sequence length="542" mass="58957">MAPKKKQEKMALGDFLANQSLGSWADEMDSQPLPAVPSAYGNRDRDQGGERRSFTQPAWGEARGAGGMNDRGASYDRPRFSEREQLPLPTKPPYTAHLGNLAYDVTQTDIEGFMGDCEVTNVRIVEDKLDHKPKGFGYVEFATLDGLKKALTLTESNFMGRNIKISIAEPPKERAESTRDMSDWSRKGPLPSLPQDSRQGSRGFSRNFDNASEAGDGERRRPGFFEGDGKVRDFGNWERKGPLSPVAGAATTLPLRDGGRLREGGQSGPQERRQSPAWGEGRSDAGSRPPRKEFEPRAPVERVPTAAEMDNQWRSKMRADPSPVPTPEISTPSSPVAQTPKERPRLNLAKRTVSTVDPDAAVAGDAKASPFGAARPIDTAQREREIEEKRQIALKQKKEADDKAKEEKATRDATTKAERGQSNEEDKTNAAPGGAPRGPRRISRQQNGAKPQTKENGEQQRGNFHILAREGEEVADSDAVDASANGNIVGDKETKPQEVTVTKDAGEGAAQTTADALQDDGWSTVAAKPKNNRRGGGRALAS</sequence>
<evidence type="ECO:0000256" key="3">
    <source>
        <dbReference type="SAM" id="MobiDB-lite"/>
    </source>
</evidence>
<dbReference type="InterPro" id="IPR035979">
    <property type="entry name" value="RBD_domain_sf"/>
</dbReference>
<proteinExistence type="predicted"/>
<evidence type="ECO:0000313" key="5">
    <source>
        <dbReference type="EMBL" id="WPG99703.1"/>
    </source>
</evidence>
<dbReference type="SMART" id="SM00360">
    <property type="entry name" value="RRM"/>
    <property type="match status" value="1"/>
</dbReference>
<dbReference type="Gene3D" id="3.30.70.330">
    <property type="match status" value="1"/>
</dbReference>
<feature type="compositionally biased region" description="Polar residues" evidence="3">
    <location>
        <begin position="328"/>
        <end position="337"/>
    </location>
</feature>
<dbReference type="GO" id="GO:0003723">
    <property type="term" value="F:RNA binding"/>
    <property type="evidence" value="ECO:0007669"/>
    <property type="project" value="UniProtKB-UniRule"/>
</dbReference>
<dbReference type="PANTHER" id="PTHR23236:SF11">
    <property type="entry name" value="EUKARYOTIC TRANSLATION INITIATION FACTOR 4H"/>
    <property type="match status" value="1"/>
</dbReference>
<keyword evidence="1 2" id="KW-0694">RNA-binding</keyword>
<feature type="compositionally biased region" description="Basic and acidic residues" evidence="3">
    <location>
        <begin position="281"/>
        <end position="300"/>
    </location>
</feature>
<feature type="compositionally biased region" description="Low complexity" evidence="3">
    <location>
        <begin position="509"/>
        <end position="520"/>
    </location>
</feature>
<feature type="domain" description="RRM" evidence="4">
    <location>
        <begin position="94"/>
        <end position="170"/>
    </location>
</feature>
<dbReference type="InterPro" id="IPR012677">
    <property type="entry name" value="Nucleotide-bd_a/b_plait_sf"/>
</dbReference>
<dbReference type="Proteomes" id="UP001303373">
    <property type="component" value="Chromosome 3"/>
</dbReference>
<dbReference type="GO" id="GO:0005730">
    <property type="term" value="C:nucleolus"/>
    <property type="evidence" value="ECO:0007669"/>
    <property type="project" value="TreeGrafter"/>
</dbReference>
<dbReference type="AlphaFoldDB" id="A0AAQ3M158"/>
<feature type="region of interest" description="Disordered" evidence="3">
    <location>
        <begin position="23"/>
        <end position="76"/>
    </location>
</feature>
<evidence type="ECO:0000256" key="2">
    <source>
        <dbReference type="PROSITE-ProRule" id="PRU00176"/>
    </source>
</evidence>
<protein>
    <submittedName>
        <fullName evidence="5">Rna-binding protein sce3</fullName>
    </submittedName>
</protein>
<organism evidence="5 6">
    <name type="scientific">Acrodontium crateriforme</name>
    <dbReference type="NCBI Taxonomy" id="150365"/>
    <lineage>
        <taxon>Eukaryota</taxon>
        <taxon>Fungi</taxon>
        <taxon>Dikarya</taxon>
        <taxon>Ascomycota</taxon>
        <taxon>Pezizomycotina</taxon>
        <taxon>Dothideomycetes</taxon>
        <taxon>Dothideomycetidae</taxon>
        <taxon>Mycosphaerellales</taxon>
        <taxon>Teratosphaeriaceae</taxon>
        <taxon>Acrodontium</taxon>
    </lineage>
</organism>